<dbReference type="AlphaFoldDB" id="A0A445KRV6"/>
<proteinExistence type="predicted"/>
<accession>A0A445KRV6</accession>
<evidence type="ECO:0000313" key="4">
    <source>
        <dbReference type="Proteomes" id="UP000289340"/>
    </source>
</evidence>
<evidence type="ECO:0000313" key="3">
    <source>
        <dbReference type="EMBL" id="RZC13672.1"/>
    </source>
</evidence>
<evidence type="ECO:0000256" key="1">
    <source>
        <dbReference type="SAM" id="MobiDB-lite"/>
    </source>
</evidence>
<comment type="caution">
    <text evidence="3">The sequence shown here is derived from an EMBL/GenBank/DDBJ whole genome shotgun (WGS) entry which is preliminary data.</text>
</comment>
<keyword evidence="4" id="KW-1185">Reference proteome</keyword>
<reference evidence="3 4" key="1">
    <citation type="submission" date="2018-09" db="EMBL/GenBank/DDBJ databases">
        <title>A high-quality reference genome of wild soybean provides a powerful tool to mine soybean genomes.</title>
        <authorList>
            <person name="Xie M."/>
            <person name="Chung C.Y.L."/>
            <person name="Li M.-W."/>
            <person name="Wong F.-L."/>
            <person name="Chan T.-F."/>
            <person name="Lam H.-M."/>
        </authorList>
    </citation>
    <scope>NUCLEOTIDE SEQUENCE [LARGE SCALE GENOMIC DNA]</scope>
    <source>
        <strain evidence="4">cv. W05</strain>
        <tissue evidence="3">Hypocotyl of etiolated seedlings</tissue>
    </source>
</reference>
<gene>
    <name evidence="3" type="ORF">D0Y65_012990</name>
</gene>
<feature type="region of interest" description="Disordered" evidence="1">
    <location>
        <begin position="1"/>
        <end position="23"/>
    </location>
</feature>
<protein>
    <recommendedName>
        <fullName evidence="2">DUF7890 domain-containing protein</fullName>
    </recommendedName>
</protein>
<dbReference type="Proteomes" id="UP000289340">
    <property type="component" value="Chromosome 5"/>
</dbReference>
<feature type="compositionally biased region" description="Low complexity" evidence="1">
    <location>
        <begin position="14"/>
        <end position="23"/>
    </location>
</feature>
<dbReference type="InterPro" id="IPR057212">
    <property type="entry name" value="DUF7890"/>
</dbReference>
<sequence length="254" mass="27199">MEHATRGTVRRTRQQQGSAPDAGASGSALLLGATGVWVVPASGALPVAPSGRALPVAPSGRALPDAPVSGALPCCCLVRRVVPRVACFMEAPSWGALCNKKTDPLVTNCAFPPSLIKLKTLVNKMIRTIFACLNGKASHKKSKLEPLEVTKPVYRDELTKKQRLRKAVKKTVRFAESEPTILGEDSEKTRCVSGNEVGGKEGIRVRIKLTKEEAARLLSKCNNGGILEFEDVARELVLIPVNRVSIVSDGTINL</sequence>
<dbReference type="PANTHER" id="PTHR36782:SF5">
    <property type="match status" value="1"/>
</dbReference>
<organism evidence="3 4">
    <name type="scientific">Glycine soja</name>
    <name type="common">Wild soybean</name>
    <dbReference type="NCBI Taxonomy" id="3848"/>
    <lineage>
        <taxon>Eukaryota</taxon>
        <taxon>Viridiplantae</taxon>
        <taxon>Streptophyta</taxon>
        <taxon>Embryophyta</taxon>
        <taxon>Tracheophyta</taxon>
        <taxon>Spermatophyta</taxon>
        <taxon>Magnoliopsida</taxon>
        <taxon>eudicotyledons</taxon>
        <taxon>Gunneridae</taxon>
        <taxon>Pentapetalae</taxon>
        <taxon>rosids</taxon>
        <taxon>fabids</taxon>
        <taxon>Fabales</taxon>
        <taxon>Fabaceae</taxon>
        <taxon>Papilionoideae</taxon>
        <taxon>50 kb inversion clade</taxon>
        <taxon>NPAAA clade</taxon>
        <taxon>indigoferoid/millettioid clade</taxon>
        <taxon>Phaseoleae</taxon>
        <taxon>Glycine</taxon>
        <taxon>Glycine subgen. Soja</taxon>
    </lineage>
</organism>
<dbReference type="EMBL" id="QZWG01000005">
    <property type="protein sequence ID" value="RZC13672.1"/>
    <property type="molecule type" value="Genomic_DNA"/>
</dbReference>
<dbReference type="PANTHER" id="PTHR36782">
    <property type="entry name" value="BNAC03G62080D PROTEIN"/>
    <property type="match status" value="1"/>
</dbReference>
<evidence type="ECO:0000259" key="2">
    <source>
        <dbReference type="Pfam" id="PF25418"/>
    </source>
</evidence>
<name>A0A445KRV6_GLYSO</name>
<dbReference type="Pfam" id="PF25418">
    <property type="entry name" value="DUF7890"/>
    <property type="match status" value="1"/>
</dbReference>
<feature type="domain" description="DUF7890" evidence="2">
    <location>
        <begin position="201"/>
        <end position="247"/>
    </location>
</feature>